<evidence type="ECO:0000256" key="2">
    <source>
        <dbReference type="SAM" id="MobiDB-lite"/>
    </source>
</evidence>
<dbReference type="GO" id="GO:0005886">
    <property type="term" value="C:plasma membrane"/>
    <property type="evidence" value="ECO:0007669"/>
    <property type="project" value="InterPro"/>
</dbReference>
<dbReference type="Gene3D" id="3.40.50.2300">
    <property type="match status" value="2"/>
</dbReference>
<dbReference type="OrthoDB" id="9769871at2"/>
<evidence type="ECO:0000256" key="1">
    <source>
        <dbReference type="ARBA" id="ARBA00022729"/>
    </source>
</evidence>
<evidence type="ECO:0000259" key="4">
    <source>
        <dbReference type="Pfam" id="PF02608"/>
    </source>
</evidence>
<keyword evidence="1 3" id="KW-0732">Signal</keyword>
<feature type="region of interest" description="Disordered" evidence="2">
    <location>
        <begin position="24"/>
        <end position="44"/>
    </location>
</feature>
<sequence>MRLRKLLALFLTFSLLLGCTSNPAKPSSASPSAEPSAESSLPAAPGMNGKAVGFLFVGGTDDFGYNQAIYQSTVAVDNAFPDLNIIRKENIPESAESEKAMEDMIKSGARIVFATSSGYTKFAANVAKRHPEVIFYVQGGDQTLPNMGTFAFSFWKEMYLMGYAAGKQSKSGKTGFVVAFPSSRLLLQVNAFTVGLRAAQPKATAKVVFINNWCDPVKQADAATNLIDEGIDVITQVQNCTKTIHQIAEKQGIKTIGYQVDGSNIAPKSWLTGLVFDRSKLFIDMVKTAQEGRFTGSRYDGSLILQNDTEKVIQMASFGQSVPDELKHLMSRQLSDIQSGKLKPLVGPIKDQAGAVRIAAGASPTEEELNKTNYFVEGVIGEIPK</sequence>
<protein>
    <submittedName>
        <fullName evidence="5">BMP family ABC transporter substrate-binding protein</fullName>
    </submittedName>
</protein>
<comment type="caution">
    <text evidence="5">The sequence shown here is derived from an EMBL/GenBank/DDBJ whole genome shotgun (WGS) entry which is preliminary data.</text>
</comment>
<feature type="chain" id="PRO_5039072331" evidence="3">
    <location>
        <begin position="25"/>
        <end position="385"/>
    </location>
</feature>
<dbReference type="PROSITE" id="PS51257">
    <property type="entry name" value="PROKAR_LIPOPROTEIN"/>
    <property type="match status" value="1"/>
</dbReference>
<dbReference type="CDD" id="cd19963">
    <property type="entry name" value="PBP1_BMP-like"/>
    <property type="match status" value="1"/>
</dbReference>
<proteinExistence type="predicted"/>
<dbReference type="PANTHER" id="PTHR43208:SF1">
    <property type="entry name" value="ABC TRANSPORTER SUBSTRATE-BINDING PROTEIN"/>
    <property type="match status" value="1"/>
</dbReference>
<feature type="domain" description="ABC transporter substrate-binding protein PnrA-like" evidence="4">
    <location>
        <begin position="51"/>
        <end position="297"/>
    </location>
</feature>
<evidence type="ECO:0000313" key="5">
    <source>
        <dbReference type="EMBL" id="TVY07613.1"/>
    </source>
</evidence>
<dbReference type="Proteomes" id="UP000317036">
    <property type="component" value="Unassembled WGS sequence"/>
</dbReference>
<dbReference type="InterPro" id="IPR003760">
    <property type="entry name" value="PnrA-like"/>
</dbReference>
<dbReference type="AlphaFoldDB" id="A0A559K680"/>
<dbReference type="EMBL" id="VNJI01000034">
    <property type="protein sequence ID" value="TVY07613.1"/>
    <property type="molecule type" value="Genomic_DNA"/>
</dbReference>
<evidence type="ECO:0000256" key="3">
    <source>
        <dbReference type="SAM" id="SignalP"/>
    </source>
</evidence>
<dbReference type="Pfam" id="PF02608">
    <property type="entry name" value="Bmp"/>
    <property type="match status" value="1"/>
</dbReference>
<dbReference type="InterPro" id="IPR052910">
    <property type="entry name" value="ABC-Purine-Binding"/>
</dbReference>
<keyword evidence="6" id="KW-1185">Reference proteome</keyword>
<feature type="signal peptide" evidence="3">
    <location>
        <begin position="1"/>
        <end position="24"/>
    </location>
</feature>
<name>A0A559K680_9BACL</name>
<evidence type="ECO:0000313" key="6">
    <source>
        <dbReference type="Proteomes" id="UP000317036"/>
    </source>
</evidence>
<dbReference type="RefSeq" id="WP_144851411.1">
    <property type="nucleotide sequence ID" value="NZ_VNJI01000034.1"/>
</dbReference>
<reference evidence="5 6" key="1">
    <citation type="submission" date="2019-07" db="EMBL/GenBank/DDBJ databases">
        <authorList>
            <person name="Kim J."/>
        </authorList>
    </citation>
    <scope>NUCLEOTIDE SEQUENCE [LARGE SCALE GENOMIC DNA]</scope>
    <source>
        <strain evidence="5 6">JC52</strain>
    </source>
</reference>
<accession>A0A559K680</accession>
<gene>
    <name evidence="5" type="ORF">FPZ49_22995</name>
</gene>
<dbReference type="PANTHER" id="PTHR43208">
    <property type="entry name" value="ABC TRANSPORTER SUBSTRATE-BINDING PROTEIN"/>
    <property type="match status" value="1"/>
</dbReference>
<organism evidence="5 6">
    <name type="scientific">Paenibacillus cremeus</name>
    <dbReference type="NCBI Taxonomy" id="2163881"/>
    <lineage>
        <taxon>Bacteria</taxon>
        <taxon>Bacillati</taxon>
        <taxon>Bacillota</taxon>
        <taxon>Bacilli</taxon>
        <taxon>Bacillales</taxon>
        <taxon>Paenibacillaceae</taxon>
        <taxon>Paenibacillus</taxon>
    </lineage>
</organism>